<name>A0A1A2Y700_MYCSD</name>
<comment type="caution">
    <text evidence="1">The sequence shown here is derived from an EMBL/GenBank/DDBJ whole genome shotgun (WGS) entry which is preliminary data.</text>
</comment>
<gene>
    <name evidence="1" type="ORF">A5710_14395</name>
</gene>
<accession>A0A1A2Y700</accession>
<reference evidence="2" key="1">
    <citation type="submission" date="2016-06" db="EMBL/GenBank/DDBJ databases">
        <authorList>
            <person name="Sutton G."/>
            <person name="Brinkac L."/>
            <person name="Sanka R."/>
            <person name="Adams M."/>
            <person name="Lau E."/>
            <person name="Sam S."/>
            <person name="Sreng N."/>
            <person name="Him V."/>
            <person name="Kerleguer A."/>
            <person name="Cheng S."/>
        </authorList>
    </citation>
    <scope>NUCLEOTIDE SEQUENCE [LARGE SCALE GENOMIC DNA]</scope>
    <source>
        <strain evidence="2">E1876</strain>
    </source>
</reference>
<dbReference type="AlphaFoldDB" id="A0A1A2Y700"/>
<evidence type="ECO:0000313" key="1">
    <source>
        <dbReference type="EMBL" id="OBI32851.1"/>
    </source>
</evidence>
<evidence type="ECO:0000313" key="2">
    <source>
        <dbReference type="Proteomes" id="UP000093943"/>
    </source>
</evidence>
<protein>
    <submittedName>
        <fullName evidence="1">Uncharacterized protein</fullName>
    </submittedName>
</protein>
<dbReference type="EMBL" id="LZKG01000033">
    <property type="protein sequence ID" value="OBI32851.1"/>
    <property type="molecule type" value="Genomic_DNA"/>
</dbReference>
<organism evidence="1 2">
    <name type="scientific">Mycolicibacter sinensis (strain JDM601)</name>
    <name type="common">Mycobacterium sinense</name>
    <dbReference type="NCBI Taxonomy" id="875328"/>
    <lineage>
        <taxon>Bacteria</taxon>
        <taxon>Bacillati</taxon>
        <taxon>Actinomycetota</taxon>
        <taxon>Actinomycetes</taxon>
        <taxon>Mycobacteriales</taxon>
        <taxon>Mycobacteriaceae</taxon>
        <taxon>Mycolicibacter</taxon>
    </lineage>
</organism>
<proteinExistence type="predicted"/>
<dbReference type="Proteomes" id="UP000093943">
    <property type="component" value="Unassembled WGS sequence"/>
</dbReference>
<dbReference type="RefSeq" id="WP_065018941.1">
    <property type="nucleotide sequence ID" value="NZ_LZKG01000033.1"/>
</dbReference>
<sequence>MIETFTAAADLMNAIPTLWQAAKYPAAAAMTAVGVGSGIHGLTKGFGTAAARMIGGIALAALVIGSDGLTASTKATIDRHGGITTGQYGR</sequence>